<keyword evidence="11" id="KW-1185">Reference proteome</keyword>
<dbReference type="InterPro" id="IPR036837">
    <property type="entry name" value="Cation_efflux_CTD_sf"/>
</dbReference>
<evidence type="ECO:0000256" key="8">
    <source>
        <dbReference type="SAM" id="MobiDB-lite"/>
    </source>
</evidence>
<feature type="compositionally biased region" description="Basic residues" evidence="8">
    <location>
        <begin position="1"/>
        <end position="12"/>
    </location>
</feature>
<dbReference type="GO" id="GO:0006882">
    <property type="term" value="P:intracellular zinc ion homeostasis"/>
    <property type="evidence" value="ECO:0007669"/>
    <property type="project" value="TreeGrafter"/>
</dbReference>
<proteinExistence type="inferred from homology"/>
<evidence type="ECO:0000313" key="12">
    <source>
        <dbReference type="WBParaSite" id="jg22116"/>
    </source>
</evidence>
<dbReference type="SUPFAM" id="SSF160240">
    <property type="entry name" value="Cation efflux protein cytoplasmic domain-like"/>
    <property type="match status" value="1"/>
</dbReference>
<evidence type="ECO:0000256" key="3">
    <source>
        <dbReference type="ARBA" id="ARBA00022448"/>
    </source>
</evidence>
<dbReference type="PANTHER" id="PTHR45820">
    <property type="entry name" value="FI23527P1"/>
    <property type="match status" value="1"/>
</dbReference>
<dbReference type="InterPro" id="IPR027469">
    <property type="entry name" value="Cation_efflux_TMD_sf"/>
</dbReference>
<keyword evidence="5" id="KW-0862">Zinc</keyword>
<keyword evidence="3" id="KW-0813">Transport</keyword>
<evidence type="ECO:0000256" key="4">
    <source>
        <dbReference type="ARBA" id="ARBA00022692"/>
    </source>
</evidence>
<dbReference type="InterPro" id="IPR058533">
    <property type="entry name" value="Cation_efflux_TM"/>
</dbReference>
<evidence type="ECO:0000256" key="1">
    <source>
        <dbReference type="ARBA" id="ARBA00004141"/>
    </source>
</evidence>
<evidence type="ECO:0000259" key="10">
    <source>
        <dbReference type="Pfam" id="PF16916"/>
    </source>
</evidence>
<dbReference type="GO" id="GO:0005385">
    <property type="term" value="F:zinc ion transmembrane transporter activity"/>
    <property type="evidence" value="ECO:0007669"/>
    <property type="project" value="TreeGrafter"/>
</dbReference>
<feature type="region of interest" description="Disordered" evidence="8">
    <location>
        <begin position="1"/>
        <end position="22"/>
    </location>
</feature>
<dbReference type="PANTHER" id="PTHR45820:SF4">
    <property type="entry name" value="ZINC TRANSPORTER 63C, ISOFORM F"/>
    <property type="match status" value="1"/>
</dbReference>
<dbReference type="Pfam" id="PF01545">
    <property type="entry name" value="Cation_efflux"/>
    <property type="match status" value="1"/>
</dbReference>
<feature type="domain" description="Cation efflux protein transmembrane" evidence="9">
    <location>
        <begin position="71"/>
        <end position="121"/>
    </location>
</feature>
<name>A0A915DRH1_9BILA</name>
<dbReference type="Pfam" id="PF16916">
    <property type="entry name" value="ZT_dimer"/>
    <property type="match status" value="1"/>
</dbReference>
<evidence type="ECO:0000256" key="5">
    <source>
        <dbReference type="ARBA" id="ARBA00022833"/>
    </source>
</evidence>
<accession>A0A915DRH1</accession>
<evidence type="ECO:0000256" key="6">
    <source>
        <dbReference type="ARBA" id="ARBA00022989"/>
    </source>
</evidence>
<feature type="domain" description="Cation efflux protein cytoplasmic" evidence="10">
    <location>
        <begin position="137"/>
        <end position="206"/>
    </location>
</feature>
<evidence type="ECO:0000256" key="7">
    <source>
        <dbReference type="ARBA" id="ARBA00023136"/>
    </source>
</evidence>
<evidence type="ECO:0000259" key="9">
    <source>
        <dbReference type="Pfam" id="PF01545"/>
    </source>
</evidence>
<dbReference type="Proteomes" id="UP000887574">
    <property type="component" value="Unplaced"/>
</dbReference>
<keyword evidence="6" id="KW-1133">Transmembrane helix</keyword>
<dbReference type="GO" id="GO:0016020">
    <property type="term" value="C:membrane"/>
    <property type="evidence" value="ECO:0007669"/>
    <property type="project" value="UniProtKB-SubCell"/>
</dbReference>
<dbReference type="InterPro" id="IPR027470">
    <property type="entry name" value="Cation_efflux_CTD"/>
</dbReference>
<dbReference type="Gene3D" id="1.20.1510.10">
    <property type="entry name" value="Cation efflux protein transmembrane domain"/>
    <property type="match status" value="1"/>
</dbReference>
<keyword evidence="7" id="KW-0472">Membrane</keyword>
<organism evidence="11 12">
    <name type="scientific">Ditylenchus dipsaci</name>
    <dbReference type="NCBI Taxonomy" id="166011"/>
    <lineage>
        <taxon>Eukaryota</taxon>
        <taxon>Metazoa</taxon>
        <taxon>Ecdysozoa</taxon>
        <taxon>Nematoda</taxon>
        <taxon>Chromadorea</taxon>
        <taxon>Rhabditida</taxon>
        <taxon>Tylenchina</taxon>
        <taxon>Tylenchomorpha</taxon>
        <taxon>Sphaerularioidea</taxon>
        <taxon>Anguinidae</taxon>
        <taxon>Anguininae</taxon>
        <taxon>Ditylenchus</taxon>
    </lineage>
</organism>
<keyword evidence="4" id="KW-0812">Transmembrane</keyword>
<dbReference type="AlphaFoldDB" id="A0A915DRH1"/>
<protein>
    <submittedName>
        <fullName evidence="12">Zinc transporter 1</fullName>
    </submittedName>
</protein>
<sequence length="246" mass="27735">MLMFHSHSHSHISSRGSDIHSGHKDTIEELESKHLIGSHQDRAMAMAELDAAEDSLMTGDSQRKRPAGHADQLNMRGVFLHIVSDAIGSVIVIATALVSWLVPGQEELKLYMDPALSIILVFQEDSSNMLQTTPKFIDIEKIKEDLCNMDGIVAVHEFHVWRWVGERIIATVHIRFLSLKHYLLAAERIRALFHDNHIHSATVQPEFSDLESSSGSENDCNYACLPDALWQNQRSRAAQQQIKKKV</sequence>
<evidence type="ECO:0000313" key="11">
    <source>
        <dbReference type="Proteomes" id="UP000887574"/>
    </source>
</evidence>
<comment type="similarity">
    <text evidence="2">Belongs to the cation diffusion facilitator (CDF) transporter (TC 2.A.4) family. SLC30A subfamily.</text>
</comment>
<reference evidence="12" key="1">
    <citation type="submission" date="2022-11" db="UniProtKB">
        <authorList>
            <consortium name="WormBaseParasite"/>
        </authorList>
    </citation>
    <scope>IDENTIFICATION</scope>
</reference>
<dbReference type="GO" id="GO:0010312">
    <property type="term" value="P:detoxification of zinc ion"/>
    <property type="evidence" value="ECO:0007669"/>
    <property type="project" value="TreeGrafter"/>
</dbReference>
<dbReference type="WBParaSite" id="jg22116">
    <property type="protein sequence ID" value="jg22116"/>
    <property type="gene ID" value="jg22116"/>
</dbReference>
<evidence type="ECO:0000256" key="2">
    <source>
        <dbReference type="ARBA" id="ARBA00008873"/>
    </source>
</evidence>
<dbReference type="SUPFAM" id="SSF161111">
    <property type="entry name" value="Cation efflux protein transmembrane domain-like"/>
    <property type="match status" value="1"/>
</dbReference>
<comment type="subcellular location">
    <subcellularLocation>
        <location evidence="1">Membrane</location>
        <topology evidence="1">Multi-pass membrane protein</topology>
    </subcellularLocation>
</comment>